<dbReference type="PANTHER" id="PTHR22999">
    <property type="entry name" value="PX SERINE/THREONINE KINASE PXK"/>
    <property type="match status" value="1"/>
</dbReference>
<dbReference type="GO" id="GO:0005770">
    <property type="term" value="C:late endosome"/>
    <property type="evidence" value="ECO:0007669"/>
    <property type="project" value="TreeGrafter"/>
</dbReference>
<dbReference type="EMBL" id="OU896710">
    <property type="protein sequence ID" value="CAH1162929.1"/>
    <property type="molecule type" value="Genomic_DNA"/>
</dbReference>
<evidence type="ECO:0000313" key="6">
    <source>
        <dbReference type="EMBL" id="CAH1162929.1"/>
    </source>
</evidence>
<evidence type="ECO:0000256" key="2">
    <source>
        <dbReference type="ARBA" id="ARBA00022490"/>
    </source>
</evidence>
<dbReference type="GO" id="GO:0005769">
    <property type="term" value="C:early endosome"/>
    <property type="evidence" value="ECO:0007669"/>
    <property type="project" value="TreeGrafter"/>
</dbReference>
<dbReference type="GO" id="GO:0006622">
    <property type="term" value="P:protein targeting to lysosome"/>
    <property type="evidence" value="ECO:0007669"/>
    <property type="project" value="TreeGrafter"/>
</dbReference>
<feature type="region of interest" description="Disordered" evidence="3">
    <location>
        <begin position="279"/>
        <end position="376"/>
    </location>
</feature>
<accession>A0A9P0DJE3</accession>
<feature type="domain" description="WH2" evidence="5">
    <location>
        <begin position="374"/>
        <end position="393"/>
    </location>
</feature>
<dbReference type="GO" id="GO:0005524">
    <property type="term" value="F:ATP binding"/>
    <property type="evidence" value="ECO:0007669"/>
    <property type="project" value="InterPro"/>
</dbReference>
<dbReference type="InterPro" id="IPR003124">
    <property type="entry name" value="WH2_dom"/>
</dbReference>
<feature type="compositionally biased region" description="Pro residues" evidence="3">
    <location>
        <begin position="343"/>
        <end position="363"/>
    </location>
</feature>
<protein>
    <recommendedName>
        <fullName evidence="8">PX domain-containing protein kinase-like protein</fullName>
    </recommendedName>
</protein>
<evidence type="ECO:0000259" key="5">
    <source>
        <dbReference type="PROSITE" id="PS51082"/>
    </source>
</evidence>
<dbReference type="Gene3D" id="1.10.510.10">
    <property type="entry name" value="Transferase(Phosphotransferase) domain 1"/>
    <property type="match status" value="1"/>
</dbReference>
<evidence type="ECO:0000256" key="1">
    <source>
        <dbReference type="ARBA" id="ARBA00004496"/>
    </source>
</evidence>
<dbReference type="GO" id="GO:0003779">
    <property type="term" value="F:actin binding"/>
    <property type="evidence" value="ECO:0007669"/>
    <property type="project" value="InterPro"/>
</dbReference>
<dbReference type="InterPro" id="IPR000719">
    <property type="entry name" value="Prot_kinase_dom"/>
</dbReference>
<organism evidence="6 7">
    <name type="scientific">Phaedon cochleariae</name>
    <name type="common">Mustard beetle</name>
    <dbReference type="NCBI Taxonomy" id="80249"/>
    <lineage>
        <taxon>Eukaryota</taxon>
        <taxon>Metazoa</taxon>
        <taxon>Ecdysozoa</taxon>
        <taxon>Arthropoda</taxon>
        <taxon>Hexapoda</taxon>
        <taxon>Insecta</taxon>
        <taxon>Pterygota</taxon>
        <taxon>Neoptera</taxon>
        <taxon>Endopterygota</taxon>
        <taxon>Coleoptera</taxon>
        <taxon>Polyphaga</taxon>
        <taxon>Cucujiformia</taxon>
        <taxon>Chrysomeloidea</taxon>
        <taxon>Chrysomelidae</taxon>
        <taxon>Chrysomelinae</taxon>
        <taxon>Chrysomelini</taxon>
        <taxon>Phaedon</taxon>
    </lineage>
</organism>
<dbReference type="InterPro" id="IPR011009">
    <property type="entry name" value="Kinase-like_dom_sf"/>
</dbReference>
<dbReference type="GO" id="GO:0035091">
    <property type="term" value="F:phosphatidylinositol binding"/>
    <property type="evidence" value="ECO:0007669"/>
    <property type="project" value="TreeGrafter"/>
</dbReference>
<reference evidence="6" key="1">
    <citation type="submission" date="2022-01" db="EMBL/GenBank/DDBJ databases">
        <authorList>
            <person name="King R."/>
        </authorList>
    </citation>
    <scope>NUCLEOTIDE SEQUENCE</scope>
</reference>
<dbReference type="PROSITE" id="PS50011">
    <property type="entry name" value="PROTEIN_KINASE_DOM"/>
    <property type="match status" value="1"/>
</dbReference>
<dbReference type="SUPFAM" id="SSF56112">
    <property type="entry name" value="Protein kinase-like (PK-like)"/>
    <property type="match status" value="1"/>
</dbReference>
<evidence type="ECO:0000313" key="7">
    <source>
        <dbReference type="Proteomes" id="UP001153737"/>
    </source>
</evidence>
<feature type="compositionally biased region" description="Basic residues" evidence="3">
    <location>
        <begin position="287"/>
        <end position="306"/>
    </location>
</feature>
<feature type="compositionally biased region" description="Low complexity" evidence="3">
    <location>
        <begin position="320"/>
        <end position="342"/>
    </location>
</feature>
<dbReference type="InterPro" id="IPR051837">
    <property type="entry name" value="SortingNexin/PXDomain-PKLike"/>
</dbReference>
<dbReference type="Proteomes" id="UP001153737">
    <property type="component" value="Chromosome 4"/>
</dbReference>
<proteinExistence type="predicted"/>
<dbReference type="FunFam" id="1.10.510.10:FF:000830">
    <property type="entry name" value="PX domain-containing serine/threonine kinase"/>
    <property type="match status" value="1"/>
</dbReference>
<sequence length="396" mass="44280">MPKEEIFGSWTDFGPDKYLDDKEMHNVFKSLGQIQHPYIHPIRLCLCTDTGGLVARAAHRGGTLRDTLCGGNPRQSFLKKYGNPKGHKALPSERVAKYGRHILEALKFLHDKGLPYGHLHTGNVIIDDDDRAKLLDLENGVLGVPSFYRPYFMQHKKIHTMEAVDVYCFGHVLYEMAYGAPLRESITDDIEDGPAKKILVKILSTDACRNGLPSIADLLYDPFFSLVQLAFVSSDRAHFKMAASTKEQLRLAVSRTEERLKEEQRLVRSQKRLARVQEMMSCEEEKKKHRHKLERSKEHQHRHNKKLEKANSMNCERSDSVNSSATTSVGTSTPPSTTGSNVPSPPPPPPPPPLTGSMPPPPLANGTGQSEPKDRTQLLGAICSFDKTALRKTKVS</sequence>
<comment type="subcellular location">
    <subcellularLocation>
        <location evidence="1">Cytoplasm</location>
    </subcellularLocation>
</comment>
<keyword evidence="2" id="KW-0963">Cytoplasm</keyword>
<dbReference type="GO" id="GO:0043271">
    <property type="term" value="P:negative regulation of monoatomic ion transport"/>
    <property type="evidence" value="ECO:0007669"/>
    <property type="project" value="TreeGrafter"/>
</dbReference>
<dbReference type="PROSITE" id="PS51082">
    <property type="entry name" value="WH2"/>
    <property type="match status" value="1"/>
</dbReference>
<evidence type="ECO:0000256" key="3">
    <source>
        <dbReference type="SAM" id="MobiDB-lite"/>
    </source>
</evidence>
<feature type="domain" description="Protein kinase" evidence="4">
    <location>
        <begin position="1"/>
        <end position="273"/>
    </location>
</feature>
<keyword evidence="7" id="KW-1185">Reference proteome</keyword>
<reference evidence="6" key="2">
    <citation type="submission" date="2022-10" db="EMBL/GenBank/DDBJ databases">
        <authorList>
            <consortium name="ENA_rothamsted_submissions"/>
            <consortium name="culmorum"/>
            <person name="King R."/>
        </authorList>
    </citation>
    <scope>NUCLEOTIDE SEQUENCE</scope>
</reference>
<dbReference type="GO" id="GO:0005886">
    <property type="term" value="C:plasma membrane"/>
    <property type="evidence" value="ECO:0007669"/>
    <property type="project" value="TreeGrafter"/>
</dbReference>
<dbReference type="AlphaFoldDB" id="A0A9P0DJE3"/>
<dbReference type="GO" id="GO:0008333">
    <property type="term" value="P:endosome to lysosome transport"/>
    <property type="evidence" value="ECO:0007669"/>
    <property type="project" value="TreeGrafter"/>
</dbReference>
<name>A0A9P0DJE3_PHACE</name>
<dbReference type="GO" id="GO:0004672">
    <property type="term" value="F:protein kinase activity"/>
    <property type="evidence" value="ECO:0007669"/>
    <property type="project" value="InterPro"/>
</dbReference>
<dbReference type="PANTHER" id="PTHR22999:SF40">
    <property type="entry name" value="PX DOMAIN-CONTAINING PROTEIN KINASE-LIKE PROTEIN"/>
    <property type="match status" value="1"/>
</dbReference>
<gene>
    <name evidence="6" type="ORF">PHAECO_LOCUS7907</name>
</gene>
<evidence type="ECO:0008006" key="8">
    <source>
        <dbReference type="Google" id="ProtNLM"/>
    </source>
</evidence>
<evidence type="ECO:0000259" key="4">
    <source>
        <dbReference type="PROSITE" id="PS50011"/>
    </source>
</evidence>
<dbReference type="GO" id="GO:0045022">
    <property type="term" value="P:early endosome to late endosome transport"/>
    <property type="evidence" value="ECO:0007669"/>
    <property type="project" value="TreeGrafter"/>
</dbReference>